<organism evidence="7 8">
    <name type="scientific">Nile crocodilepox virus (isolate Crocodylus niloticus/Zimbabwe/Ume/2001)</name>
    <name type="common">CRV</name>
    <dbReference type="NCBI Taxonomy" id="1289473"/>
    <lineage>
        <taxon>Viruses</taxon>
        <taxon>Varidnaviria</taxon>
        <taxon>Bamfordvirae</taxon>
        <taxon>Nucleocytoviricota</taxon>
        <taxon>Pokkesviricetes</taxon>
        <taxon>Chitovirales</taxon>
        <taxon>Poxviridae</taxon>
        <taxon>Chordopoxvirinae</taxon>
        <taxon>Crocodylidpoxvirus</taxon>
        <taxon>Crocodylidpoxvirus nilecrocodilepox</taxon>
        <taxon>Nile crocodilepox virus</taxon>
    </lineage>
</organism>
<dbReference type="GO" id="GO:0003677">
    <property type="term" value="F:DNA binding"/>
    <property type="evidence" value="ECO:0007669"/>
    <property type="project" value="UniProtKB-KW"/>
</dbReference>
<evidence type="ECO:0000313" key="7">
    <source>
        <dbReference type="EMBL" id="ABJ09019.1"/>
    </source>
</evidence>
<gene>
    <name evidence="7" type="ORF">CRV128</name>
</gene>
<protein>
    <recommendedName>
        <fullName evidence="2">Early transcription factor 82 kDa subunit</fullName>
    </recommendedName>
    <alternativeName>
        <fullName evidence="6">ETF large subunit</fullName>
    </alternativeName>
</protein>
<dbReference type="EMBL" id="DQ356948">
    <property type="protein sequence ID" value="ABJ09019.1"/>
    <property type="molecule type" value="Genomic_DNA"/>
</dbReference>
<accession>Q070C3</accession>
<dbReference type="RefSeq" id="YP_784318.1">
    <property type="nucleotide sequence ID" value="NC_008030.1"/>
</dbReference>
<proteinExistence type="inferred from homology"/>
<name>Q070C3_CPRVZ</name>
<organismHost>
    <name type="scientific">Crocodylus niloticus</name>
    <name type="common">Nile crocodile</name>
    <name type="synonym">African crocodile</name>
    <dbReference type="NCBI Taxonomy" id="8501"/>
</organismHost>
<organismHost>
    <name type="scientific">Crocodylus porosus</name>
    <name type="common">Saltwater crocodile</name>
    <name type="synonym">Estuarine crocodile</name>
    <dbReference type="NCBI Taxonomy" id="8502"/>
</organismHost>
<comment type="similarity">
    <text evidence="1">Belongs to the poxviridae VETF large subunit family.</text>
</comment>
<keyword evidence="8" id="KW-1185">Reference proteome</keyword>
<evidence type="ECO:0000256" key="5">
    <source>
        <dbReference type="ARBA" id="ARBA00023163"/>
    </source>
</evidence>
<keyword evidence="3" id="KW-0805">Transcription regulation</keyword>
<keyword evidence="5" id="KW-0804">Transcription</keyword>
<dbReference type="GeneID" id="4363439"/>
<evidence type="ECO:0000256" key="2">
    <source>
        <dbReference type="ARBA" id="ARBA00018649"/>
    </source>
</evidence>
<reference evidence="7 8" key="1">
    <citation type="journal article" date="2006" name="J. Virol.">
        <title>Genome of crocodilepox virus.</title>
        <authorList>
            <person name="Afonso C.L."/>
            <person name="Tulman E.R."/>
            <person name="Delhon G."/>
            <person name="Lu Z."/>
            <person name="Viljoen G.J."/>
            <person name="Wallace D.B."/>
            <person name="Kutish G.F."/>
            <person name="Rock D.L."/>
        </authorList>
    </citation>
    <scope>NUCLEOTIDE SEQUENCE [LARGE SCALE GENOMIC DNA]</scope>
    <source>
        <strain evidence="8">Isolate Crocodylus niloticus/Zimbabwe/Ume/2001</strain>
    </source>
</reference>
<dbReference type="Proteomes" id="UP000011300">
    <property type="component" value="Segment"/>
</dbReference>
<evidence type="ECO:0000256" key="4">
    <source>
        <dbReference type="ARBA" id="ARBA00023125"/>
    </source>
</evidence>
<evidence type="ECO:0000256" key="6">
    <source>
        <dbReference type="ARBA" id="ARBA00029798"/>
    </source>
</evidence>
<keyword evidence="4" id="KW-0238">DNA-binding</keyword>
<organismHost>
    <name type="scientific">Crocodylus johnstoni</name>
    <name type="common">Australian freshwater crocodile</name>
    <dbReference type="NCBI Taxonomy" id="184234"/>
</organismHost>
<evidence type="ECO:0000313" key="8">
    <source>
        <dbReference type="Proteomes" id="UP000011300"/>
    </source>
</evidence>
<evidence type="ECO:0000256" key="1">
    <source>
        <dbReference type="ARBA" id="ARBA00005576"/>
    </source>
</evidence>
<dbReference type="Pfam" id="PF04441">
    <property type="entry name" value="Pox_VERT_large"/>
    <property type="match status" value="1"/>
</dbReference>
<dbReference type="InterPro" id="IPR007532">
    <property type="entry name" value="Poxvirus_early-TF_lsu"/>
</dbReference>
<dbReference type="GO" id="GO:0045893">
    <property type="term" value="P:positive regulation of DNA-templated transcription"/>
    <property type="evidence" value="ECO:0007669"/>
    <property type="project" value="InterPro"/>
</dbReference>
<dbReference type="KEGG" id="vg:4363439"/>
<sequence>MYKVSPQLVILAGPDQRIERVLYLTLYDAIDETAPLFYFVKNFLKAENVEVHRRHVLLTLKISQLKGYVRDLLGLEEIIIYSHKNNLEYSYVDNTIFNPFTLTQKKTLIKLDSFLYNVYLDACDFLVIWAARAADTAFAELGSYDEVDKNILKFEERLIGTFDQLNLNFSITSRFNNIFKTNIHATGLKRFIANNVDRRMLLLRSDEYFIKLSGNNFVLNNERLNLSIWDDNDQLLIVSDGESIVINDVELFTEISDEDVQLERIKSDITYKISLTSPITSKLKLDIETNFVFVETATNNILLSGDKKISIILARNHISIKVKNNIPNIEKYFTFLIIFLNRVFNVSQVSKDFTKIETIYWSRICQNTKTKNRKPVVVGSLDGDMDRVAENFYEGGGREVFVNDHDVMFSCIDPHQRYMHLGFLNIFYKLSGLCIPCCFLEAQKHSETFRACVFKTLPLETCVSPYILNFGKILTPTKISFLPILYNNYFNKENAICFEVDNKRLRSTEGYYVVKALDDSVIHRLKTESNIISFVDASCSVMIVNDLVYYPSDVDKINNRIHILIQEIVHEVVLVRKQLRSDRIAFLEPAENKLLRFYPYITDEVTIFEGEGLRLTTKNFYVDGEPFTEPLSTKYTVYIVNVNPLNTQVYKYFSRFFKFVVTNNLEIFIKTWVINILLRLGAPPTVGRSTLEKYYKLNY</sequence>
<evidence type="ECO:0000256" key="3">
    <source>
        <dbReference type="ARBA" id="ARBA00023015"/>
    </source>
</evidence>